<dbReference type="STRING" id="1111738.GCA_000427905_01617"/>
<gene>
    <name evidence="7" type="ORF">DIU77_014470</name>
    <name evidence="8" type="ORF">DIU77_19850</name>
</gene>
<dbReference type="PANTHER" id="PTHR47506">
    <property type="entry name" value="TRANSCRIPTIONAL REGULATORY PROTEIN"/>
    <property type="match status" value="1"/>
</dbReference>
<dbReference type="Proteomes" id="UP000249324">
    <property type="component" value="Unassembled WGS sequence"/>
</dbReference>
<protein>
    <submittedName>
        <fullName evidence="8">TetR/AcrR family transcriptional regulator</fullName>
    </submittedName>
</protein>
<dbReference type="GO" id="GO:0003677">
    <property type="term" value="F:DNA binding"/>
    <property type="evidence" value="ECO:0007669"/>
    <property type="project" value="UniProtKB-UniRule"/>
</dbReference>
<reference evidence="7 9" key="3">
    <citation type="journal article" date="2021" name="BMC Genomics">
        <title>Genome-resolved metagenome and metatranscriptome analyses of thermophilic composting reveal key bacterial players and their metabolic interactions.</title>
        <authorList>
            <person name="Braga L.P.P."/>
            <person name="Pereira R.V."/>
            <person name="Martins L.F."/>
            <person name="Moura L.M.S."/>
            <person name="Sanchez F.B."/>
            <person name="Patane J.S.L."/>
            <person name="da Silva A.M."/>
            <person name="Setubal J.C."/>
        </authorList>
    </citation>
    <scope>NUCLEOTIDE SEQUENCE [LARGE SCALE GENOMIC DNA]</scope>
    <source>
        <strain evidence="7">ZC4RG45</strain>
    </source>
</reference>
<evidence type="ECO:0000256" key="2">
    <source>
        <dbReference type="ARBA" id="ARBA00023015"/>
    </source>
</evidence>
<evidence type="ECO:0000256" key="5">
    <source>
        <dbReference type="PROSITE-ProRule" id="PRU00335"/>
    </source>
</evidence>
<proteinExistence type="predicted"/>
<dbReference type="AlphaFoldDB" id="A0A2W4IRH8"/>
<evidence type="ECO:0000259" key="6">
    <source>
        <dbReference type="PROSITE" id="PS50977"/>
    </source>
</evidence>
<dbReference type="InterPro" id="IPR009057">
    <property type="entry name" value="Homeodomain-like_sf"/>
</dbReference>
<feature type="domain" description="HTH tetR-type" evidence="6">
    <location>
        <begin position="11"/>
        <end position="71"/>
    </location>
</feature>
<dbReference type="EMBL" id="QGUI02000214">
    <property type="protein sequence ID" value="MFO7193442.1"/>
    <property type="molecule type" value="Genomic_DNA"/>
</dbReference>
<accession>A0A2W4IRH8</accession>
<evidence type="ECO:0000313" key="9">
    <source>
        <dbReference type="Proteomes" id="UP000249324"/>
    </source>
</evidence>
<dbReference type="Gene3D" id="1.10.10.60">
    <property type="entry name" value="Homeodomain-like"/>
    <property type="match status" value="1"/>
</dbReference>
<dbReference type="SUPFAM" id="SSF48498">
    <property type="entry name" value="Tetracyclin repressor-like, C-terminal domain"/>
    <property type="match status" value="1"/>
</dbReference>
<dbReference type="Pfam" id="PF00440">
    <property type="entry name" value="TetR_N"/>
    <property type="match status" value="1"/>
</dbReference>
<evidence type="ECO:0000256" key="3">
    <source>
        <dbReference type="ARBA" id="ARBA00023125"/>
    </source>
</evidence>
<evidence type="ECO:0000256" key="1">
    <source>
        <dbReference type="ARBA" id="ARBA00022491"/>
    </source>
</evidence>
<dbReference type="Gene3D" id="1.10.357.10">
    <property type="entry name" value="Tetracycline Repressor, domain 2"/>
    <property type="match status" value="1"/>
</dbReference>
<reference evidence="7" key="1">
    <citation type="submission" date="2018-05" db="EMBL/GenBank/DDBJ databases">
        <authorList>
            <person name="Moura L."/>
            <person name="Setubal J.C."/>
        </authorList>
    </citation>
    <scope>NUCLEOTIDE SEQUENCE</scope>
    <source>
        <strain evidence="7">ZC4RG45</strain>
    </source>
</reference>
<evidence type="ECO:0000313" key="8">
    <source>
        <dbReference type="EMBL" id="PZM88868.1"/>
    </source>
</evidence>
<dbReference type="Pfam" id="PF13977">
    <property type="entry name" value="TetR_C_6"/>
    <property type="match status" value="1"/>
</dbReference>
<dbReference type="PROSITE" id="PS50977">
    <property type="entry name" value="HTH_TETR_2"/>
    <property type="match status" value="1"/>
</dbReference>
<dbReference type="SUPFAM" id="SSF46689">
    <property type="entry name" value="Homeodomain-like"/>
    <property type="match status" value="1"/>
</dbReference>
<evidence type="ECO:0000313" key="7">
    <source>
        <dbReference type="EMBL" id="MFO7193442.1"/>
    </source>
</evidence>
<reference evidence="8" key="2">
    <citation type="submission" date="2018-05" db="EMBL/GenBank/DDBJ databases">
        <authorList>
            <person name="Lanie J.A."/>
            <person name="Ng W.-L."/>
            <person name="Kazmierczak K.M."/>
            <person name="Andrzejewski T.M."/>
            <person name="Davidsen T.M."/>
            <person name="Wayne K.J."/>
            <person name="Tettelin H."/>
            <person name="Glass J.I."/>
            <person name="Rusch D."/>
            <person name="Podicherti R."/>
            <person name="Tsui H.-C.T."/>
            <person name="Winkler M.E."/>
        </authorList>
    </citation>
    <scope>NUCLEOTIDE SEQUENCE</scope>
    <source>
        <strain evidence="8">ZC4RG45</strain>
    </source>
</reference>
<dbReference type="InterPro" id="IPR036271">
    <property type="entry name" value="Tet_transcr_reg_TetR-rel_C_sf"/>
</dbReference>
<organism evidence="8">
    <name type="scientific">Thermocrispum agreste</name>
    <dbReference type="NCBI Taxonomy" id="37925"/>
    <lineage>
        <taxon>Bacteria</taxon>
        <taxon>Bacillati</taxon>
        <taxon>Actinomycetota</taxon>
        <taxon>Actinomycetes</taxon>
        <taxon>Pseudonocardiales</taxon>
        <taxon>Pseudonocardiaceae</taxon>
        <taxon>Thermocrispum</taxon>
    </lineage>
</organism>
<comment type="caution">
    <text evidence="8">The sequence shown here is derived from an EMBL/GenBank/DDBJ whole genome shotgun (WGS) entry which is preliminary data.</text>
</comment>
<dbReference type="PANTHER" id="PTHR47506:SF6">
    <property type="entry name" value="HTH-TYPE TRANSCRIPTIONAL REPRESSOR NEMR"/>
    <property type="match status" value="1"/>
</dbReference>
<keyword evidence="1" id="KW-0678">Repressor</keyword>
<dbReference type="InterPro" id="IPR039538">
    <property type="entry name" value="BetI_C"/>
</dbReference>
<keyword evidence="2" id="KW-0805">Transcription regulation</keyword>
<evidence type="ECO:0000256" key="4">
    <source>
        <dbReference type="ARBA" id="ARBA00023163"/>
    </source>
</evidence>
<dbReference type="InterPro" id="IPR001647">
    <property type="entry name" value="HTH_TetR"/>
</dbReference>
<dbReference type="PRINTS" id="PR00455">
    <property type="entry name" value="HTHTETR"/>
</dbReference>
<reference evidence="7" key="4">
    <citation type="submission" date="2023-08" db="EMBL/GenBank/DDBJ databases">
        <authorList>
            <person name="Guima S.E.S."/>
            <person name="Martins L.F."/>
            <person name="Silva A.M."/>
            <person name="Setubal J.C."/>
        </authorList>
    </citation>
    <scope>NUCLEOTIDE SEQUENCE</scope>
    <source>
        <strain evidence="7">ZC4RG45</strain>
    </source>
</reference>
<keyword evidence="4" id="KW-0804">Transcription</keyword>
<keyword evidence="3 5" id="KW-0238">DNA-binding</keyword>
<sequence>MARLTRAERQARTRAQLIATAKELFLRDGYGPTSLEKVAEAAGFSKGAVYSNFRNKNELCLAVLDAIHAEQIAQITEAVSSAASIEERIARLQRWAEENIGDEARTTLEVEFALAVRHDEHLRRELAGRDKGMRDVIADLVRESTERFDVDVPMPADNLAAVLLSLGIGLSVQRLLDPGIPASLLTDLVRTLITVTPRAQSGTGSNDVGGGATIRP</sequence>
<feature type="DNA-binding region" description="H-T-H motif" evidence="5">
    <location>
        <begin position="34"/>
        <end position="53"/>
    </location>
</feature>
<name>A0A2W4IRH8_9PSEU</name>
<dbReference type="EMBL" id="QGUI01001040">
    <property type="protein sequence ID" value="PZM88868.1"/>
    <property type="molecule type" value="Genomic_DNA"/>
</dbReference>